<dbReference type="PANTHER" id="PTHR45727:SF2">
    <property type="entry name" value="NPC INTRACELLULAR CHOLESTEROL TRANSPORTER 1"/>
    <property type="match status" value="1"/>
</dbReference>
<evidence type="ECO:0000313" key="19">
    <source>
        <dbReference type="Proteomes" id="UP000007635"/>
    </source>
</evidence>
<keyword evidence="10 16" id="KW-0472">Membrane</keyword>
<evidence type="ECO:0000256" key="1">
    <source>
        <dbReference type="ARBA" id="ARBA00004127"/>
    </source>
</evidence>
<feature type="transmembrane region" description="Helical" evidence="16">
    <location>
        <begin position="1110"/>
        <end position="1134"/>
    </location>
</feature>
<evidence type="ECO:0000256" key="4">
    <source>
        <dbReference type="ARBA" id="ARBA00022548"/>
    </source>
</evidence>
<feature type="transmembrane region" description="Helical" evidence="16">
    <location>
        <begin position="1017"/>
        <end position="1037"/>
    </location>
</feature>
<dbReference type="GO" id="GO:0008203">
    <property type="term" value="P:cholesterol metabolic process"/>
    <property type="evidence" value="ECO:0007669"/>
    <property type="project" value="UniProtKB-KW"/>
</dbReference>
<keyword evidence="11" id="KW-1015">Disulfide bond</keyword>
<keyword evidence="5 16" id="KW-0812">Transmembrane</keyword>
<keyword evidence="14" id="KW-0753">Steroid metabolism</keyword>
<evidence type="ECO:0000256" key="9">
    <source>
        <dbReference type="ARBA" id="ARBA00023098"/>
    </source>
</evidence>
<dbReference type="GO" id="GO:0005319">
    <property type="term" value="F:lipid transporter activity"/>
    <property type="evidence" value="ECO:0007669"/>
    <property type="project" value="InterPro"/>
</dbReference>
<keyword evidence="9" id="KW-0443">Lipid metabolism</keyword>
<dbReference type="FunFam" id="1.20.1640.10:FF:000010">
    <property type="entry name" value="NPC intracellular cholesterol transporter 1"/>
    <property type="match status" value="1"/>
</dbReference>
<keyword evidence="6" id="KW-0732">Signal</keyword>
<dbReference type="Ensembl" id="ENSGACT00000087883.1">
    <property type="protein sequence ID" value="ENSGACP00000052935.1"/>
    <property type="gene ID" value="ENSGACG00000017295.2"/>
</dbReference>
<dbReference type="SUPFAM" id="SSF82866">
    <property type="entry name" value="Multidrug efflux transporter AcrB transmembrane domain"/>
    <property type="match status" value="2"/>
</dbReference>
<evidence type="ECO:0000256" key="8">
    <source>
        <dbReference type="ARBA" id="ARBA00023055"/>
    </source>
</evidence>
<evidence type="ECO:0000256" key="6">
    <source>
        <dbReference type="ARBA" id="ARBA00022729"/>
    </source>
</evidence>
<evidence type="ECO:0000256" key="16">
    <source>
        <dbReference type="SAM" id="Phobius"/>
    </source>
</evidence>
<keyword evidence="4" id="KW-0153">Cholesterol metabolism</keyword>
<proteinExistence type="inferred from homology"/>
<dbReference type="GO" id="GO:0015485">
    <property type="term" value="F:cholesterol binding"/>
    <property type="evidence" value="ECO:0007669"/>
    <property type="project" value="TreeGrafter"/>
</dbReference>
<feature type="transmembrane region" description="Helical" evidence="16">
    <location>
        <begin position="1178"/>
        <end position="1194"/>
    </location>
</feature>
<comment type="similarity">
    <text evidence="2">Belongs to the patched family.</text>
</comment>
<feature type="transmembrane region" description="Helical" evidence="16">
    <location>
        <begin position="36"/>
        <end position="58"/>
    </location>
</feature>
<dbReference type="GO" id="GO:0042632">
    <property type="term" value="P:cholesterol homeostasis"/>
    <property type="evidence" value="ECO:0007669"/>
    <property type="project" value="TreeGrafter"/>
</dbReference>
<reference evidence="18" key="2">
    <citation type="submission" date="2025-08" db="UniProtKB">
        <authorList>
            <consortium name="Ensembl"/>
        </authorList>
    </citation>
    <scope>IDENTIFICATION</scope>
</reference>
<dbReference type="Proteomes" id="UP000007635">
    <property type="component" value="Chromosome III"/>
</dbReference>
<keyword evidence="8" id="KW-0445">Lipid transport</keyword>
<evidence type="ECO:0000256" key="13">
    <source>
        <dbReference type="ARBA" id="ARBA00023180"/>
    </source>
</evidence>
<evidence type="ECO:0000259" key="17">
    <source>
        <dbReference type="PROSITE" id="PS50156"/>
    </source>
</evidence>
<feature type="transmembrane region" description="Helical" evidence="16">
    <location>
        <begin position="204"/>
        <end position="230"/>
    </location>
</feature>
<dbReference type="GO" id="GO:0005886">
    <property type="term" value="C:plasma membrane"/>
    <property type="evidence" value="ECO:0007669"/>
    <property type="project" value="TreeGrafter"/>
</dbReference>
<dbReference type="GO" id="GO:0012505">
    <property type="term" value="C:endomembrane system"/>
    <property type="evidence" value="ECO:0007669"/>
    <property type="project" value="UniProtKB-SubCell"/>
</dbReference>
<dbReference type="InterPro" id="IPR053956">
    <property type="entry name" value="NPC1_MLD"/>
</dbReference>
<evidence type="ECO:0000256" key="3">
    <source>
        <dbReference type="ARBA" id="ARBA00022448"/>
    </source>
</evidence>
<feature type="transmembrane region" description="Helical" evidence="16">
    <location>
        <begin position="1070"/>
        <end position="1090"/>
    </location>
</feature>
<feature type="transmembrane region" description="Helical" evidence="16">
    <location>
        <begin position="689"/>
        <end position="714"/>
    </location>
</feature>
<keyword evidence="3" id="KW-0813">Transport</keyword>
<dbReference type="InterPro" id="IPR004765">
    <property type="entry name" value="NPC1-like"/>
</dbReference>
<dbReference type="InterPro" id="IPR000731">
    <property type="entry name" value="SSD"/>
</dbReference>
<sequence>CGDSKIAGKKYNCNYTGPPKPLQAEGHELLAVRSSILIFIAILLLLCPACSSNFMNLFCELTCSPHQSRFMNSTDFNGPSVTEVQYYIGQTFTNGEFTVCRCHSSMYNACKDVQAPSSNVKALSLLCGKDAKDCNATNWIQYMFNINNGHSFKSDVPVSGYTPMNNKTYACTEGLDDGSGPCSCQDCTKACGPKPVPPPVPPPWTIFGIDAMTVIMWISYSAFLCLLLGVHIKLASLSDSPCFSPPEVNASCCETLGERFENALRTLFSSWGSFCVRHPSVVLLGSLILVVGSSGGLVYMRITTDPVELWSSPSSQARQEKDFFDSHFGPFFRTAQLIITTPIVDPFLYSPYFGGSDVPFGAILRKDILHQVLDLQLDIESLTATYEGQTVTLKDICLAPLAPYNTNCTILSVLNYFQNSHDVLDHSAGDDFFVYADYHSHFLYCVSAPASLNDTTLLHDPCLGTYGGPIFPWLALGGYDETNYNNATALVVTFPVNNYLNDSVRLGKARAWEKEFVKFMKNFKNPNLTVAFSAERSIEDEIDRESKSDISTIVVSYVIMFVYISLALGHINSCRRLMVDSKISLGISGILIVLSSVSSSLGIFSYCGIPLTLIVIEVIPFLVLAVGVDNIFIVVQAYQRDERMPQEELHQQIGRILGDVAPSMLLSSLSETVAFFLGALSNMPAVRTFSLFAGLAVFIDFLLQISCFVSLLGLDARRQEANRLDIFCCAKLPEGQETRTDSFLFRFFKKIFAPFVLKEWVRPIIVSTSVTAFIAVVNKVEIGLDQKLSMPDDSYVLDYFKNLTMYLHTGAPVYFVVEDGLNYSSLEGQNAVCGGVGCNNDSLVQQVYSASLISNYTTIGFTPSSWLDDYFDWVKPQSSCCRYYNTSGEFCNASVVNSSCVHCRPMTPAGKQRPEGEDFMQFLPMFLSDNPNTKCGKGGHAAYAAAVDVYPDLTGVGATYFMTYHTILKESPDFTEALKMARILAANITEAVGHKVFAYSIFYVFYEQYLTIASDTAFNLGVSLAAILAVSTVLLGFEVWSAVLVSVTIAMILVNMFGVMWLWSISLNAISLVNLVMCCGISVEFCSHIVRAFSISVKNNRVERAEEALAHMGSSVFSGITLTKFGGILILALSKSQIFQVFYFRMYLAIVLLGAAHGLIFLPVLLSYIGQVVVAESLFNNCLLVFTFMGFGACSHPSSKGIGLTFTFFKRM</sequence>
<feature type="transmembrane region" description="Helical" evidence="16">
    <location>
        <begin position="1043"/>
        <end position="1063"/>
    </location>
</feature>
<dbReference type="Pfam" id="PF16414">
    <property type="entry name" value="NPC1_N"/>
    <property type="match status" value="1"/>
</dbReference>
<dbReference type="PROSITE" id="PS50156">
    <property type="entry name" value="SSD"/>
    <property type="match status" value="1"/>
</dbReference>
<dbReference type="Pfam" id="PF12349">
    <property type="entry name" value="Sterol-sensing"/>
    <property type="match status" value="1"/>
</dbReference>
<organism evidence="18 19">
    <name type="scientific">Gasterosteus aculeatus aculeatus</name>
    <name type="common">three-spined stickleback</name>
    <dbReference type="NCBI Taxonomy" id="481459"/>
    <lineage>
        <taxon>Eukaryota</taxon>
        <taxon>Metazoa</taxon>
        <taxon>Chordata</taxon>
        <taxon>Craniata</taxon>
        <taxon>Vertebrata</taxon>
        <taxon>Euteleostomi</taxon>
        <taxon>Actinopterygii</taxon>
        <taxon>Neopterygii</taxon>
        <taxon>Teleostei</taxon>
        <taxon>Neoteleostei</taxon>
        <taxon>Acanthomorphata</taxon>
        <taxon>Eupercaria</taxon>
        <taxon>Perciformes</taxon>
        <taxon>Cottioidei</taxon>
        <taxon>Gasterosteales</taxon>
        <taxon>Gasterosteidae</taxon>
        <taxon>Gasterosteus</taxon>
    </lineage>
</organism>
<dbReference type="GO" id="GO:0030299">
    <property type="term" value="P:intestinal cholesterol absorption"/>
    <property type="evidence" value="ECO:0007669"/>
    <property type="project" value="TreeGrafter"/>
</dbReference>
<dbReference type="GeneTree" id="ENSGT00940000156182"/>
<accession>A0AAQ4QNT5</accession>
<feature type="domain" description="SSD" evidence="17">
    <location>
        <begin position="549"/>
        <end position="714"/>
    </location>
</feature>
<feature type="transmembrane region" description="Helical" evidence="16">
    <location>
        <begin position="550"/>
        <end position="571"/>
    </location>
</feature>
<feature type="transmembrane region" description="Helical" evidence="16">
    <location>
        <begin position="1146"/>
        <end position="1166"/>
    </location>
</feature>
<feature type="transmembrane region" description="Helical" evidence="16">
    <location>
        <begin position="611"/>
        <end position="635"/>
    </location>
</feature>
<name>A0AAQ4QNT5_GASAC</name>
<reference evidence="18" key="3">
    <citation type="submission" date="2025-09" db="UniProtKB">
        <authorList>
            <consortium name="Ensembl"/>
        </authorList>
    </citation>
    <scope>IDENTIFICATION</scope>
</reference>
<evidence type="ECO:0000256" key="7">
    <source>
        <dbReference type="ARBA" id="ARBA00022989"/>
    </source>
</evidence>
<feature type="transmembrane region" description="Helical" evidence="16">
    <location>
        <begin position="656"/>
        <end position="677"/>
    </location>
</feature>
<evidence type="ECO:0000256" key="14">
    <source>
        <dbReference type="ARBA" id="ARBA00023221"/>
    </source>
</evidence>
<evidence type="ECO:0000256" key="10">
    <source>
        <dbReference type="ARBA" id="ARBA00023136"/>
    </source>
</evidence>
<dbReference type="InterPro" id="IPR053958">
    <property type="entry name" value="HMGCR/SNAP/NPC1-like_SSD"/>
</dbReference>
<keyword evidence="19" id="KW-1185">Reference proteome</keyword>
<evidence type="ECO:0000313" key="18">
    <source>
        <dbReference type="Ensembl" id="ENSGACP00000052935.1"/>
    </source>
</evidence>
<dbReference type="GO" id="GO:0030301">
    <property type="term" value="P:cholesterol transport"/>
    <property type="evidence" value="ECO:0007669"/>
    <property type="project" value="UniProtKB-ARBA"/>
</dbReference>
<dbReference type="InterPro" id="IPR032190">
    <property type="entry name" value="NPC1_N"/>
</dbReference>
<feature type="transmembrane region" description="Helical" evidence="16">
    <location>
        <begin position="583"/>
        <end position="605"/>
    </location>
</feature>
<keyword evidence="12" id="KW-1207">Sterol metabolism</keyword>
<keyword evidence="7 16" id="KW-1133">Transmembrane helix</keyword>
<dbReference type="AlphaFoldDB" id="A0AAQ4QNT5"/>
<dbReference type="PANTHER" id="PTHR45727">
    <property type="entry name" value="NPC INTRACELLULAR CHOLESTEROL TRANSPORTER 1"/>
    <property type="match status" value="1"/>
</dbReference>
<dbReference type="NCBIfam" id="TIGR00917">
    <property type="entry name" value="2A060601"/>
    <property type="match status" value="1"/>
</dbReference>
<evidence type="ECO:0000256" key="11">
    <source>
        <dbReference type="ARBA" id="ARBA00023157"/>
    </source>
</evidence>
<comment type="catalytic activity">
    <reaction evidence="15">
        <text>cholesterol(in) = cholesterol(out)</text>
        <dbReference type="Rhea" id="RHEA:39747"/>
        <dbReference type="ChEBI" id="CHEBI:16113"/>
    </reaction>
</comment>
<evidence type="ECO:0000256" key="12">
    <source>
        <dbReference type="ARBA" id="ARBA00023166"/>
    </source>
</evidence>
<evidence type="ECO:0000256" key="2">
    <source>
        <dbReference type="ARBA" id="ARBA00005585"/>
    </source>
</evidence>
<dbReference type="Pfam" id="PF22314">
    <property type="entry name" value="NPC1_MLD"/>
    <property type="match status" value="1"/>
</dbReference>
<evidence type="ECO:0000256" key="15">
    <source>
        <dbReference type="ARBA" id="ARBA00034049"/>
    </source>
</evidence>
<comment type="subcellular location">
    <subcellularLocation>
        <location evidence="1">Endomembrane system</location>
        <topology evidence="1">Multi-pass membrane protein</topology>
    </subcellularLocation>
</comment>
<evidence type="ECO:0000256" key="5">
    <source>
        <dbReference type="ARBA" id="ARBA00022692"/>
    </source>
</evidence>
<dbReference type="FunFam" id="1.20.1640.10:FF:000008">
    <property type="entry name" value="NPC intracellular cholesterol transporter 1"/>
    <property type="match status" value="1"/>
</dbReference>
<protein>
    <submittedName>
        <fullName evidence="18">Niemann-Pick disease, type C1</fullName>
    </submittedName>
</protein>
<feature type="transmembrane region" description="Helical" evidence="16">
    <location>
        <begin position="281"/>
        <end position="302"/>
    </location>
</feature>
<dbReference type="Gene3D" id="1.20.1640.10">
    <property type="entry name" value="Multidrug efflux transporter AcrB transmembrane domain"/>
    <property type="match status" value="2"/>
</dbReference>
<reference evidence="18 19" key="1">
    <citation type="journal article" date="2021" name="G3 (Bethesda)">
        <title>Improved contiguity of the threespine stickleback genome using long-read sequencing.</title>
        <authorList>
            <person name="Nath S."/>
            <person name="Shaw D.E."/>
            <person name="White M.A."/>
        </authorList>
    </citation>
    <scope>NUCLEOTIDE SEQUENCE [LARGE SCALE GENOMIC DNA]</scope>
    <source>
        <strain evidence="18 19">Lake Benthic</strain>
    </source>
</reference>
<keyword evidence="13" id="KW-0325">Glycoprotein</keyword>